<name>A0A4Y7S9F2_COPMI</name>
<keyword evidence="1" id="KW-1133">Transmembrane helix</keyword>
<protein>
    <submittedName>
        <fullName evidence="2">Uncharacterized protein</fullName>
    </submittedName>
</protein>
<keyword evidence="3" id="KW-1185">Reference proteome</keyword>
<reference evidence="2 3" key="1">
    <citation type="journal article" date="2019" name="Nat. Ecol. Evol.">
        <title>Megaphylogeny resolves global patterns of mushroom evolution.</title>
        <authorList>
            <person name="Varga T."/>
            <person name="Krizsan K."/>
            <person name="Foldi C."/>
            <person name="Dima B."/>
            <person name="Sanchez-Garcia M."/>
            <person name="Sanchez-Ramirez S."/>
            <person name="Szollosi G.J."/>
            <person name="Szarkandi J.G."/>
            <person name="Papp V."/>
            <person name="Albert L."/>
            <person name="Andreopoulos W."/>
            <person name="Angelini C."/>
            <person name="Antonin V."/>
            <person name="Barry K.W."/>
            <person name="Bougher N.L."/>
            <person name="Buchanan P."/>
            <person name="Buyck B."/>
            <person name="Bense V."/>
            <person name="Catcheside P."/>
            <person name="Chovatia M."/>
            <person name="Cooper J."/>
            <person name="Damon W."/>
            <person name="Desjardin D."/>
            <person name="Finy P."/>
            <person name="Geml J."/>
            <person name="Haridas S."/>
            <person name="Hughes K."/>
            <person name="Justo A."/>
            <person name="Karasinski D."/>
            <person name="Kautmanova I."/>
            <person name="Kiss B."/>
            <person name="Kocsube S."/>
            <person name="Kotiranta H."/>
            <person name="LaButti K.M."/>
            <person name="Lechner B.E."/>
            <person name="Liimatainen K."/>
            <person name="Lipzen A."/>
            <person name="Lukacs Z."/>
            <person name="Mihaltcheva S."/>
            <person name="Morgado L.N."/>
            <person name="Niskanen T."/>
            <person name="Noordeloos M.E."/>
            <person name="Ohm R.A."/>
            <person name="Ortiz-Santana B."/>
            <person name="Ovrebo C."/>
            <person name="Racz N."/>
            <person name="Riley R."/>
            <person name="Savchenko A."/>
            <person name="Shiryaev A."/>
            <person name="Soop K."/>
            <person name="Spirin V."/>
            <person name="Szebenyi C."/>
            <person name="Tomsovsky M."/>
            <person name="Tulloss R.E."/>
            <person name="Uehling J."/>
            <person name="Grigoriev I.V."/>
            <person name="Vagvolgyi C."/>
            <person name="Papp T."/>
            <person name="Martin F.M."/>
            <person name="Miettinen O."/>
            <person name="Hibbett D.S."/>
            <person name="Nagy L.G."/>
        </authorList>
    </citation>
    <scope>NUCLEOTIDE SEQUENCE [LARGE SCALE GENOMIC DNA]</scope>
    <source>
        <strain evidence="2 3">FP101781</strain>
    </source>
</reference>
<dbReference type="AlphaFoldDB" id="A0A4Y7S9F2"/>
<organism evidence="2 3">
    <name type="scientific">Coprinellus micaceus</name>
    <name type="common">Glistening ink-cap mushroom</name>
    <name type="synonym">Coprinus micaceus</name>
    <dbReference type="NCBI Taxonomy" id="71717"/>
    <lineage>
        <taxon>Eukaryota</taxon>
        <taxon>Fungi</taxon>
        <taxon>Dikarya</taxon>
        <taxon>Basidiomycota</taxon>
        <taxon>Agaricomycotina</taxon>
        <taxon>Agaricomycetes</taxon>
        <taxon>Agaricomycetidae</taxon>
        <taxon>Agaricales</taxon>
        <taxon>Agaricineae</taxon>
        <taxon>Psathyrellaceae</taxon>
        <taxon>Coprinellus</taxon>
    </lineage>
</organism>
<evidence type="ECO:0000313" key="2">
    <source>
        <dbReference type="EMBL" id="TEB18105.1"/>
    </source>
</evidence>
<sequence>MSPTQPLRSYESDPTPPRVPSFTFIEAEASCNTQKINVGQEFKELGNESGRSGKIQGRQKLGDGRYENRRSVSWVLWLYFFYFVTLVGFDHDDFAASTAFSEGGAHTVPKPSVSPRTWLRTLWE</sequence>
<proteinExistence type="predicted"/>
<accession>A0A4Y7S9F2</accession>
<dbReference type="EMBL" id="QPFP01000288">
    <property type="protein sequence ID" value="TEB18105.1"/>
    <property type="molecule type" value="Genomic_DNA"/>
</dbReference>
<keyword evidence="1" id="KW-0812">Transmembrane</keyword>
<keyword evidence="1" id="KW-0472">Membrane</keyword>
<dbReference type="Proteomes" id="UP000298030">
    <property type="component" value="Unassembled WGS sequence"/>
</dbReference>
<gene>
    <name evidence="2" type="ORF">FA13DRAFT_1720393</name>
</gene>
<evidence type="ECO:0000313" key="3">
    <source>
        <dbReference type="Proteomes" id="UP000298030"/>
    </source>
</evidence>
<evidence type="ECO:0000256" key="1">
    <source>
        <dbReference type="SAM" id="Phobius"/>
    </source>
</evidence>
<feature type="transmembrane region" description="Helical" evidence="1">
    <location>
        <begin position="71"/>
        <end position="89"/>
    </location>
</feature>
<comment type="caution">
    <text evidence="2">The sequence shown here is derived from an EMBL/GenBank/DDBJ whole genome shotgun (WGS) entry which is preliminary data.</text>
</comment>